<keyword evidence="4" id="KW-0520">NAD</keyword>
<keyword evidence="2" id="KW-0028">Amino-acid biosynthesis</keyword>
<evidence type="ECO:0000256" key="4">
    <source>
        <dbReference type="ARBA" id="ARBA00023027"/>
    </source>
</evidence>
<dbReference type="AlphaFoldDB" id="A0A951U346"/>
<dbReference type="PROSITE" id="PS00065">
    <property type="entry name" value="D_2_HYDROXYACID_DH_1"/>
    <property type="match status" value="1"/>
</dbReference>
<dbReference type="Gene3D" id="3.40.50.720">
    <property type="entry name" value="NAD(P)-binding Rossmann-like Domain"/>
    <property type="match status" value="2"/>
</dbReference>
<evidence type="ECO:0000256" key="1">
    <source>
        <dbReference type="ARBA" id="ARBA00005854"/>
    </source>
</evidence>
<dbReference type="PANTHER" id="PTHR42789:SF1">
    <property type="entry name" value="D-ISOMER SPECIFIC 2-HYDROXYACID DEHYDROGENASE FAMILY PROTEIN (AFU_ORTHOLOGUE AFUA_6G10090)"/>
    <property type="match status" value="1"/>
</dbReference>
<protein>
    <submittedName>
        <fullName evidence="8">Phosphoglycerate dehydrogenase</fullName>
    </submittedName>
</protein>
<dbReference type="CDD" id="cd12172">
    <property type="entry name" value="PGDH_like_2"/>
    <property type="match status" value="1"/>
</dbReference>
<evidence type="ECO:0000256" key="2">
    <source>
        <dbReference type="ARBA" id="ARBA00022605"/>
    </source>
</evidence>
<proteinExistence type="inferred from homology"/>
<dbReference type="Proteomes" id="UP000707356">
    <property type="component" value="Unassembled WGS sequence"/>
</dbReference>
<dbReference type="EMBL" id="JAHHHV010000007">
    <property type="protein sequence ID" value="MBW4464205.1"/>
    <property type="molecule type" value="Genomic_DNA"/>
</dbReference>
<dbReference type="PROSITE" id="PS00671">
    <property type="entry name" value="D_2_HYDROXYACID_DH_3"/>
    <property type="match status" value="1"/>
</dbReference>
<dbReference type="GO" id="GO:0008652">
    <property type="term" value="P:amino acid biosynthetic process"/>
    <property type="evidence" value="ECO:0007669"/>
    <property type="project" value="UniProtKB-KW"/>
</dbReference>
<dbReference type="Pfam" id="PF02826">
    <property type="entry name" value="2-Hacid_dh_C"/>
    <property type="match status" value="1"/>
</dbReference>
<evidence type="ECO:0000259" key="6">
    <source>
        <dbReference type="Pfam" id="PF00389"/>
    </source>
</evidence>
<evidence type="ECO:0000313" key="9">
    <source>
        <dbReference type="Proteomes" id="UP000707356"/>
    </source>
</evidence>
<reference evidence="8" key="2">
    <citation type="journal article" date="2022" name="Microbiol. Resour. Announc.">
        <title>Metagenome Sequencing to Explore Phylogenomics of Terrestrial Cyanobacteria.</title>
        <authorList>
            <person name="Ward R.D."/>
            <person name="Stajich J.E."/>
            <person name="Johansen J.R."/>
            <person name="Huntemann M."/>
            <person name="Clum A."/>
            <person name="Foster B."/>
            <person name="Foster B."/>
            <person name="Roux S."/>
            <person name="Palaniappan K."/>
            <person name="Varghese N."/>
            <person name="Mukherjee S."/>
            <person name="Reddy T.B.K."/>
            <person name="Daum C."/>
            <person name="Copeland A."/>
            <person name="Chen I.A."/>
            <person name="Ivanova N.N."/>
            <person name="Kyrpides N.C."/>
            <person name="Shapiro N."/>
            <person name="Eloe-Fadrosh E.A."/>
            <person name="Pietrasiak N."/>
        </authorList>
    </citation>
    <scope>NUCLEOTIDE SEQUENCE</scope>
    <source>
        <strain evidence="8">GSE-TBD4-15B</strain>
    </source>
</reference>
<keyword evidence="3 5" id="KW-0560">Oxidoreductase</keyword>
<evidence type="ECO:0000313" key="8">
    <source>
        <dbReference type="EMBL" id="MBW4464205.1"/>
    </source>
</evidence>
<evidence type="ECO:0000256" key="5">
    <source>
        <dbReference type="RuleBase" id="RU003719"/>
    </source>
</evidence>
<feature type="domain" description="D-isomer specific 2-hydroxyacid dehydrogenase catalytic" evidence="6">
    <location>
        <begin position="15"/>
        <end position="307"/>
    </location>
</feature>
<accession>A0A951U346</accession>
<evidence type="ECO:0000256" key="3">
    <source>
        <dbReference type="ARBA" id="ARBA00023002"/>
    </source>
</evidence>
<dbReference type="GO" id="GO:0051287">
    <property type="term" value="F:NAD binding"/>
    <property type="evidence" value="ECO:0007669"/>
    <property type="project" value="InterPro"/>
</dbReference>
<dbReference type="InterPro" id="IPR006139">
    <property type="entry name" value="D-isomer_2_OHA_DH_cat_dom"/>
</dbReference>
<dbReference type="SUPFAM" id="SSF52283">
    <property type="entry name" value="Formate/glycerate dehydrogenase catalytic domain-like"/>
    <property type="match status" value="1"/>
</dbReference>
<dbReference type="InterPro" id="IPR006140">
    <property type="entry name" value="D-isomer_DH_NAD-bd"/>
</dbReference>
<reference evidence="8" key="1">
    <citation type="submission" date="2021-05" db="EMBL/GenBank/DDBJ databases">
        <authorList>
            <person name="Pietrasiak N."/>
            <person name="Ward R."/>
            <person name="Stajich J.E."/>
            <person name="Kurbessoian T."/>
        </authorList>
    </citation>
    <scope>NUCLEOTIDE SEQUENCE</scope>
    <source>
        <strain evidence="8">GSE-TBD4-15B</strain>
    </source>
</reference>
<comment type="similarity">
    <text evidence="1 5">Belongs to the D-isomer specific 2-hydroxyacid dehydrogenase family.</text>
</comment>
<evidence type="ECO:0000259" key="7">
    <source>
        <dbReference type="Pfam" id="PF02826"/>
    </source>
</evidence>
<gene>
    <name evidence="8" type="ORF">KME07_02040</name>
</gene>
<dbReference type="PANTHER" id="PTHR42789">
    <property type="entry name" value="D-ISOMER SPECIFIC 2-HYDROXYACID DEHYDROGENASE FAMILY PROTEIN (AFU_ORTHOLOGUE AFUA_6G10090)"/>
    <property type="match status" value="1"/>
</dbReference>
<dbReference type="Pfam" id="PF00389">
    <property type="entry name" value="2-Hacid_dh"/>
    <property type="match status" value="1"/>
</dbReference>
<dbReference type="GO" id="GO:0016616">
    <property type="term" value="F:oxidoreductase activity, acting on the CH-OH group of donors, NAD or NADP as acceptor"/>
    <property type="evidence" value="ECO:0007669"/>
    <property type="project" value="InterPro"/>
</dbReference>
<dbReference type="SUPFAM" id="SSF51735">
    <property type="entry name" value="NAD(P)-binding Rossmann-fold domains"/>
    <property type="match status" value="1"/>
</dbReference>
<dbReference type="InterPro" id="IPR050857">
    <property type="entry name" value="D-2-hydroxyacid_DH"/>
</dbReference>
<organism evidence="8 9">
    <name type="scientific">Pegethrix bostrychoides GSE-TBD4-15B</name>
    <dbReference type="NCBI Taxonomy" id="2839662"/>
    <lineage>
        <taxon>Bacteria</taxon>
        <taxon>Bacillati</taxon>
        <taxon>Cyanobacteriota</taxon>
        <taxon>Cyanophyceae</taxon>
        <taxon>Oculatellales</taxon>
        <taxon>Oculatellaceae</taxon>
        <taxon>Pegethrix</taxon>
    </lineage>
</organism>
<feature type="domain" description="D-isomer specific 2-hydroxyacid dehydrogenase NAD-binding" evidence="7">
    <location>
        <begin position="114"/>
        <end position="286"/>
    </location>
</feature>
<dbReference type="InterPro" id="IPR029753">
    <property type="entry name" value="D-isomer_DH_CS"/>
</dbReference>
<name>A0A951U346_9CYAN</name>
<comment type="caution">
    <text evidence="8">The sequence shown here is derived from an EMBL/GenBank/DDBJ whole genome shotgun (WGS) entry which is preliminary data.</text>
</comment>
<dbReference type="InterPro" id="IPR036291">
    <property type="entry name" value="NAD(P)-bd_dom_sf"/>
</dbReference>
<sequence>MVFKVLITCPHLQRTVDLYRDDLSSKGIELEVPTLIQQLSEAELLEIIDQFDGVIAGDDPFTAKVLEQGKSLKILAKWGIGVDSIDLEAAKRLGIPVVNTPGAFPDEVADVALGYIILLARQLHRLHQSVLNGGWQQISGITLRGKILGVVGIGSIGQAVVRRGVAVGMSVIGYDVYPINEEFKAETVIQSVTFEELLRTADFIVLCCNLTAENHHLLSYDQFALMKPGVRLVNVARGSLIDEEALISALAEDKVAGVGLDVFEIEPLPMNSGLRQFDQCIFGTHNSSHTREAVLRVNDLAIRNLLEGLGITV</sequence>
<dbReference type="InterPro" id="IPR029752">
    <property type="entry name" value="D-isomer_DH_CS1"/>
</dbReference>